<evidence type="ECO:0000256" key="1">
    <source>
        <dbReference type="ARBA" id="ARBA00004651"/>
    </source>
</evidence>
<dbReference type="InterPro" id="IPR035906">
    <property type="entry name" value="MetI-like_sf"/>
</dbReference>
<accession>A8MF01</accession>
<dbReference type="EMBL" id="CP000853">
    <property type="protein sequence ID" value="ABW18480.1"/>
    <property type="molecule type" value="Genomic_DNA"/>
</dbReference>
<comment type="subcellular location">
    <subcellularLocation>
        <location evidence="1 7">Cell membrane</location>
        <topology evidence="1 7">Multi-pass membrane protein</topology>
    </subcellularLocation>
</comment>
<dbReference type="KEGG" id="aoe:Clos_0933"/>
<dbReference type="RefSeq" id="WP_012158792.1">
    <property type="nucleotide sequence ID" value="NC_009922.1"/>
</dbReference>
<feature type="transmembrane region" description="Helical" evidence="7">
    <location>
        <begin position="97"/>
        <end position="116"/>
    </location>
</feature>
<proteinExistence type="inferred from homology"/>
<dbReference type="SUPFAM" id="SSF161098">
    <property type="entry name" value="MetI-like"/>
    <property type="match status" value="1"/>
</dbReference>
<evidence type="ECO:0000256" key="4">
    <source>
        <dbReference type="ARBA" id="ARBA00022692"/>
    </source>
</evidence>
<dbReference type="GO" id="GO:0055085">
    <property type="term" value="P:transmembrane transport"/>
    <property type="evidence" value="ECO:0007669"/>
    <property type="project" value="InterPro"/>
</dbReference>
<dbReference type="PANTHER" id="PTHR30151">
    <property type="entry name" value="ALKANE SULFONATE ABC TRANSPORTER-RELATED, MEMBRANE SUBUNIT"/>
    <property type="match status" value="1"/>
</dbReference>
<organism evidence="9 10">
    <name type="scientific">Alkaliphilus oremlandii (strain OhILAs)</name>
    <name type="common">Clostridium oremlandii (strain OhILAs)</name>
    <dbReference type="NCBI Taxonomy" id="350688"/>
    <lineage>
        <taxon>Bacteria</taxon>
        <taxon>Bacillati</taxon>
        <taxon>Bacillota</taxon>
        <taxon>Clostridia</taxon>
        <taxon>Peptostreptococcales</taxon>
        <taxon>Natronincolaceae</taxon>
        <taxon>Alkaliphilus</taxon>
    </lineage>
</organism>
<evidence type="ECO:0000313" key="9">
    <source>
        <dbReference type="EMBL" id="ABW18480.1"/>
    </source>
</evidence>
<evidence type="ECO:0000256" key="3">
    <source>
        <dbReference type="ARBA" id="ARBA00022475"/>
    </source>
</evidence>
<keyword evidence="3" id="KW-1003">Cell membrane</keyword>
<evidence type="ECO:0000256" key="6">
    <source>
        <dbReference type="ARBA" id="ARBA00023136"/>
    </source>
</evidence>
<dbReference type="Proteomes" id="UP000000269">
    <property type="component" value="Chromosome"/>
</dbReference>
<dbReference type="OrthoDB" id="308958at2"/>
<dbReference type="PROSITE" id="PS50928">
    <property type="entry name" value="ABC_TM1"/>
    <property type="match status" value="1"/>
</dbReference>
<evidence type="ECO:0000256" key="7">
    <source>
        <dbReference type="RuleBase" id="RU363032"/>
    </source>
</evidence>
<dbReference type="CDD" id="cd06261">
    <property type="entry name" value="TM_PBP2"/>
    <property type="match status" value="1"/>
</dbReference>
<name>A8MF01_ALKOO</name>
<dbReference type="STRING" id="350688.Clos_0933"/>
<dbReference type="PANTHER" id="PTHR30151:SF0">
    <property type="entry name" value="ABC TRANSPORTER PERMEASE PROTEIN MJ0413-RELATED"/>
    <property type="match status" value="1"/>
</dbReference>
<keyword evidence="2 7" id="KW-0813">Transport</keyword>
<dbReference type="GO" id="GO:0005886">
    <property type="term" value="C:plasma membrane"/>
    <property type="evidence" value="ECO:0007669"/>
    <property type="project" value="UniProtKB-SubCell"/>
</dbReference>
<evidence type="ECO:0000313" key="10">
    <source>
        <dbReference type="Proteomes" id="UP000000269"/>
    </source>
</evidence>
<keyword evidence="10" id="KW-1185">Reference proteome</keyword>
<evidence type="ECO:0000256" key="2">
    <source>
        <dbReference type="ARBA" id="ARBA00022448"/>
    </source>
</evidence>
<dbReference type="InterPro" id="IPR000515">
    <property type="entry name" value="MetI-like"/>
</dbReference>
<feature type="transmembrane region" description="Helical" evidence="7">
    <location>
        <begin position="168"/>
        <end position="189"/>
    </location>
</feature>
<comment type="similarity">
    <text evidence="7">Belongs to the binding-protein-dependent transport system permease family.</text>
</comment>
<keyword evidence="4 7" id="KW-0812">Transmembrane</keyword>
<protein>
    <submittedName>
        <fullName evidence="9">Binding-protein-dependent transport systems inner membrane component</fullName>
    </submittedName>
</protein>
<feature type="domain" description="ABC transmembrane type-1" evidence="8">
    <location>
        <begin position="59"/>
        <end position="239"/>
    </location>
</feature>
<dbReference type="Gene3D" id="1.10.3720.10">
    <property type="entry name" value="MetI-like"/>
    <property type="match status" value="1"/>
</dbReference>
<evidence type="ECO:0000259" key="8">
    <source>
        <dbReference type="PROSITE" id="PS50928"/>
    </source>
</evidence>
<dbReference type="AlphaFoldDB" id="A8MF01"/>
<keyword evidence="6 7" id="KW-0472">Membrane</keyword>
<evidence type="ECO:0000256" key="5">
    <source>
        <dbReference type="ARBA" id="ARBA00022989"/>
    </source>
</evidence>
<dbReference type="eggNOG" id="COG0600">
    <property type="taxonomic scope" value="Bacteria"/>
</dbReference>
<feature type="transmembrane region" description="Helical" evidence="7">
    <location>
        <begin position="122"/>
        <end position="147"/>
    </location>
</feature>
<keyword evidence="5 7" id="KW-1133">Transmembrane helix</keyword>
<gene>
    <name evidence="9" type="ordered locus">Clos_0933</name>
</gene>
<feature type="transmembrane region" description="Helical" evidence="7">
    <location>
        <begin position="67"/>
        <end position="85"/>
    </location>
</feature>
<sequence>MKAFSLRNRGPIIISTAVFLLIWHWASVVVGQSVIVPSPGEVLHSLLEILKMKTTLHIIFQTLKRTVSSFIVSLLGAILVGFTTYTMPMLRKIMSPVLYFIKAVPVVAVILLILIWSNSEVAPAIVGFLMVFPFLYEGVLNSLTSIDRELISMTKLYKVSLFYRVKDLHLPSIYFGMNGMLSSAFGLAFKSVVAGEVLSHPKFSIGSAIYREKNYLNTSGVLAWLIIMVSISIFLDQFVKLLGRGHHRNYKSE</sequence>
<dbReference type="HOGENOM" id="CLU_046113_4_2_9"/>
<dbReference type="Pfam" id="PF00528">
    <property type="entry name" value="BPD_transp_1"/>
    <property type="match status" value="1"/>
</dbReference>
<feature type="transmembrane region" description="Helical" evidence="7">
    <location>
        <begin position="221"/>
        <end position="242"/>
    </location>
</feature>
<reference evidence="10" key="1">
    <citation type="submission" date="2007-10" db="EMBL/GenBank/DDBJ databases">
        <title>Complete genome of Alkaliphilus oremlandii OhILAs.</title>
        <authorList>
            <person name="Copeland A."/>
            <person name="Lucas S."/>
            <person name="Lapidus A."/>
            <person name="Barry K."/>
            <person name="Detter J.C."/>
            <person name="Glavina del Rio T."/>
            <person name="Hammon N."/>
            <person name="Israni S."/>
            <person name="Dalin E."/>
            <person name="Tice H."/>
            <person name="Pitluck S."/>
            <person name="Chain P."/>
            <person name="Malfatti S."/>
            <person name="Shin M."/>
            <person name="Vergez L."/>
            <person name="Schmutz J."/>
            <person name="Larimer F."/>
            <person name="Land M."/>
            <person name="Hauser L."/>
            <person name="Kyrpides N."/>
            <person name="Mikhailova N."/>
            <person name="Stolz J.F."/>
            <person name="Dawson A."/>
            <person name="Fisher E."/>
            <person name="Crable B."/>
            <person name="Perera E."/>
            <person name="Lisak J."/>
            <person name="Ranganathan M."/>
            <person name="Basu P."/>
            <person name="Richardson P."/>
        </authorList>
    </citation>
    <scope>NUCLEOTIDE SEQUENCE [LARGE SCALE GENOMIC DNA]</scope>
    <source>
        <strain evidence="10">OhILAs</strain>
    </source>
</reference>